<dbReference type="InterPro" id="IPR004681">
    <property type="entry name" value="TRAP_DctM"/>
</dbReference>
<gene>
    <name evidence="11" type="ORF">Q9295_16555</name>
</gene>
<evidence type="ECO:0000313" key="12">
    <source>
        <dbReference type="Proteomes" id="UP001239680"/>
    </source>
</evidence>
<evidence type="ECO:0000256" key="8">
    <source>
        <dbReference type="SAM" id="MobiDB-lite"/>
    </source>
</evidence>
<dbReference type="Pfam" id="PF06808">
    <property type="entry name" value="DctM"/>
    <property type="match status" value="1"/>
</dbReference>
<feature type="domain" description="TRAP C4-dicarboxylate transport system permease DctM subunit" evidence="10">
    <location>
        <begin position="14"/>
        <end position="515"/>
    </location>
</feature>
<evidence type="ECO:0000313" key="11">
    <source>
        <dbReference type="EMBL" id="MDQ2067987.1"/>
    </source>
</evidence>
<comment type="subcellular location">
    <subcellularLocation>
        <location evidence="1 7">Cell inner membrane</location>
        <topology evidence="1 7">Multi-pass membrane protein</topology>
    </subcellularLocation>
</comment>
<feature type="transmembrane region" description="Helical" evidence="9">
    <location>
        <begin position="397"/>
        <end position="414"/>
    </location>
</feature>
<evidence type="ECO:0000256" key="3">
    <source>
        <dbReference type="ARBA" id="ARBA00022519"/>
    </source>
</evidence>
<dbReference type="RefSeq" id="WP_306681700.1">
    <property type="nucleotide sequence ID" value="NZ_JAVDBT010000020.1"/>
</dbReference>
<feature type="transmembrane region" description="Helical" evidence="9">
    <location>
        <begin position="159"/>
        <end position="179"/>
    </location>
</feature>
<evidence type="ECO:0000256" key="9">
    <source>
        <dbReference type="SAM" id="Phobius"/>
    </source>
</evidence>
<feature type="transmembrane region" description="Helical" evidence="9">
    <location>
        <begin position="114"/>
        <end position="147"/>
    </location>
</feature>
<feature type="transmembrane region" description="Helical" evidence="9">
    <location>
        <begin position="191"/>
        <end position="215"/>
    </location>
</feature>
<feature type="transmembrane region" description="Helical" evidence="9">
    <location>
        <begin position="355"/>
        <end position="377"/>
    </location>
</feature>
<feature type="transmembrane region" description="Helical" evidence="9">
    <location>
        <begin position="12"/>
        <end position="29"/>
    </location>
</feature>
<dbReference type="EMBL" id="JAVDBT010000020">
    <property type="protein sequence ID" value="MDQ2067987.1"/>
    <property type="molecule type" value="Genomic_DNA"/>
</dbReference>
<protein>
    <submittedName>
        <fullName evidence="11">TRAP transporter large permease subunit</fullName>
    </submittedName>
</protein>
<evidence type="ECO:0000256" key="1">
    <source>
        <dbReference type="ARBA" id="ARBA00004429"/>
    </source>
</evidence>
<evidence type="ECO:0000259" key="10">
    <source>
        <dbReference type="Pfam" id="PF06808"/>
    </source>
</evidence>
<evidence type="ECO:0000256" key="6">
    <source>
        <dbReference type="ARBA" id="ARBA00023136"/>
    </source>
</evidence>
<keyword evidence="7" id="KW-0813">Transport</keyword>
<feature type="transmembrane region" description="Helical" evidence="9">
    <location>
        <begin position="263"/>
        <end position="281"/>
    </location>
</feature>
<keyword evidence="12" id="KW-1185">Reference proteome</keyword>
<keyword evidence="6 9" id="KW-0472">Membrane</keyword>
<proteinExistence type="predicted"/>
<evidence type="ECO:0000256" key="4">
    <source>
        <dbReference type="ARBA" id="ARBA00022692"/>
    </source>
</evidence>
<name>A0ABU0W1T7_9RHOB</name>
<evidence type="ECO:0000256" key="2">
    <source>
        <dbReference type="ARBA" id="ARBA00022475"/>
    </source>
</evidence>
<feature type="transmembrane region" description="Helical" evidence="9">
    <location>
        <begin position="35"/>
        <end position="55"/>
    </location>
</feature>
<keyword evidence="4 9" id="KW-0812">Transmembrane</keyword>
<keyword evidence="5 9" id="KW-1133">Transmembrane helix</keyword>
<feature type="transmembrane region" description="Helical" evidence="9">
    <location>
        <begin position="325"/>
        <end position="343"/>
    </location>
</feature>
<keyword evidence="2" id="KW-1003">Cell membrane</keyword>
<feature type="region of interest" description="Disordered" evidence="8">
    <location>
        <begin position="589"/>
        <end position="628"/>
    </location>
</feature>
<sequence length="628" mass="65487">MMELIAQNMAPIMFISLIFFLIMGYPVAFSLAAHGLVFFVIGVELAPLSNGTITLDWPLLRTLPDRFWGIMSNETLLAIPFFTFMGVILERSGMAEDLLDTIGQLFGPVRGGLAYAVIIVGALLAATTGVVAASVIAMGLISLPIMLRNGYDRSTASGVIAASGTLAQIIPPSLVLIVLADQLGRSVGDMYAGALIPGLVLTGLYMAYVFVLTIFKPKLLPALPPEARTLGYGVTSLAVALLVCAGITWAAHHWLEPTYGADADMLGFVVAVLVVYAYALMDRATGLNSLSRLAQQVIIVLIPPLALVFLVLGTIFLGIATPTEGGAMGAVGALVLALMKRRLNWAVISHAVASTARLSTFVMFILIGARVFSLTFYGVNGHIWVEHLLVSLPGGELGFLIFVSVLVFFLAFFLDYFELAFIIVPLLVAPALALEIDLIWFGVILAVNMQTSFMHPPFGFALHFLRSVAPRLPYQDKVTGQTMAPVKTSQIYMGAIPFLVIQLFMIGVVIAFPGMVMHYKDAPVDPASVTITLPQGAGVGGLGEGLGGGMGGGLGGSLGAPNLGAPALGSPELGAPALGSPVVGAPAVGSPALGTPDLGAPALGAPDLGDAPAPEQPSTSEVPAETTP</sequence>
<organism evidence="11 12">
    <name type="scientific">Pseudogemmobacter lacusdianii</name>
    <dbReference type="NCBI Taxonomy" id="3069608"/>
    <lineage>
        <taxon>Bacteria</taxon>
        <taxon>Pseudomonadati</taxon>
        <taxon>Pseudomonadota</taxon>
        <taxon>Alphaproteobacteria</taxon>
        <taxon>Rhodobacterales</taxon>
        <taxon>Paracoccaceae</taxon>
        <taxon>Pseudogemmobacter</taxon>
    </lineage>
</organism>
<evidence type="ECO:0000256" key="7">
    <source>
        <dbReference type="RuleBase" id="RU369079"/>
    </source>
</evidence>
<reference evidence="11 12" key="1">
    <citation type="submission" date="2023-08" db="EMBL/GenBank/DDBJ databases">
        <title>Characterization of two Paracoccaceae strains isolated from Phycosphere and proposal of Xinfangfangia lacusdiani sp. nov.</title>
        <authorList>
            <person name="Deng Y."/>
            <person name="Zhang Y.Q."/>
        </authorList>
    </citation>
    <scope>NUCLEOTIDE SEQUENCE [LARGE SCALE GENOMIC DNA]</scope>
    <source>
        <strain evidence="11 12">CPCC 101601</strain>
    </source>
</reference>
<dbReference type="PANTHER" id="PTHR33362:SF7">
    <property type="entry name" value="SLL1103 PROTEIN"/>
    <property type="match status" value="1"/>
</dbReference>
<accession>A0ABU0W1T7</accession>
<evidence type="ECO:0000256" key="5">
    <source>
        <dbReference type="ARBA" id="ARBA00022989"/>
    </source>
</evidence>
<feature type="transmembrane region" description="Helical" evidence="9">
    <location>
        <begin position="293"/>
        <end position="319"/>
    </location>
</feature>
<feature type="transmembrane region" description="Helical" evidence="9">
    <location>
        <begin position="491"/>
        <end position="512"/>
    </location>
</feature>
<feature type="compositionally biased region" description="Polar residues" evidence="8">
    <location>
        <begin position="616"/>
        <end position="628"/>
    </location>
</feature>
<comment type="function">
    <text evidence="7">Part of the tripartite ATP-independent periplasmic (TRAP) transport system.</text>
</comment>
<dbReference type="Proteomes" id="UP001239680">
    <property type="component" value="Unassembled WGS sequence"/>
</dbReference>
<comment type="caution">
    <text evidence="11">The sequence shown here is derived from an EMBL/GenBank/DDBJ whole genome shotgun (WGS) entry which is preliminary data.</text>
</comment>
<feature type="transmembrane region" description="Helical" evidence="9">
    <location>
        <begin position="67"/>
        <end position="89"/>
    </location>
</feature>
<dbReference type="InterPro" id="IPR010656">
    <property type="entry name" value="DctM"/>
</dbReference>
<keyword evidence="3 7" id="KW-0997">Cell inner membrane</keyword>
<feature type="transmembrane region" description="Helical" evidence="9">
    <location>
        <begin position="421"/>
        <end position="447"/>
    </location>
</feature>
<dbReference type="PANTHER" id="PTHR33362">
    <property type="entry name" value="SIALIC ACID TRAP TRANSPORTER PERMEASE PROTEIN SIAT-RELATED"/>
    <property type="match status" value="1"/>
</dbReference>
<feature type="transmembrane region" description="Helical" evidence="9">
    <location>
        <begin position="227"/>
        <end position="251"/>
    </location>
</feature>